<organism evidence="2 3">
    <name type="scientific">Escherichia coli</name>
    <dbReference type="NCBI Taxonomy" id="562"/>
    <lineage>
        <taxon>Bacteria</taxon>
        <taxon>Pseudomonadati</taxon>
        <taxon>Pseudomonadota</taxon>
        <taxon>Gammaproteobacteria</taxon>
        <taxon>Enterobacterales</taxon>
        <taxon>Enterobacteriaceae</taxon>
        <taxon>Escherichia</taxon>
    </lineage>
</organism>
<dbReference type="EMBL" id="UARW01000004">
    <property type="protein sequence ID" value="SPW71043.1"/>
    <property type="molecule type" value="Genomic_DNA"/>
</dbReference>
<dbReference type="Proteomes" id="UP000250991">
    <property type="component" value="Unassembled WGS sequence"/>
</dbReference>
<keyword evidence="1" id="KW-0472">Membrane</keyword>
<keyword evidence="1" id="KW-0812">Transmembrane</keyword>
<gene>
    <name evidence="2" type="ORF">NCTC8009_00323</name>
</gene>
<feature type="transmembrane region" description="Helical" evidence="1">
    <location>
        <begin position="92"/>
        <end position="123"/>
    </location>
</feature>
<name>A0A2X1L4K1_ECOLX</name>
<protein>
    <submittedName>
        <fullName evidence="2">Uncharacterized protein</fullName>
    </submittedName>
</protein>
<accession>A0A2X1L4K1</accession>
<evidence type="ECO:0000256" key="1">
    <source>
        <dbReference type="SAM" id="Phobius"/>
    </source>
</evidence>
<evidence type="ECO:0000313" key="3">
    <source>
        <dbReference type="Proteomes" id="UP000250991"/>
    </source>
</evidence>
<reference evidence="2 3" key="1">
    <citation type="submission" date="2018-06" db="EMBL/GenBank/DDBJ databases">
        <authorList>
            <consortium name="Pathogen Informatics"/>
            <person name="Doyle S."/>
        </authorList>
    </citation>
    <scope>NUCLEOTIDE SEQUENCE [LARGE SCALE GENOMIC DNA]</scope>
    <source>
        <strain evidence="2 3">NCTC8009</strain>
    </source>
</reference>
<evidence type="ECO:0000313" key="2">
    <source>
        <dbReference type="EMBL" id="SPW71043.1"/>
    </source>
</evidence>
<keyword evidence="1" id="KW-1133">Transmembrane helix</keyword>
<proteinExistence type="predicted"/>
<dbReference type="AlphaFoldDB" id="A0A2X1L4K1"/>
<sequence length="124" mass="13764">MDRFDRGLNKSRQQKTLLASSAFPGSCRAACLLIPVPRDDYLSAGLKTPGRREDKCLSARAGKRQHAGGAERGRAYAPPLSLRGCSAVCFCLFMPVICLLLMMLLFLLLLLLLLLLLFFFFLLL</sequence>